<dbReference type="Gene3D" id="3.50.50.60">
    <property type="entry name" value="FAD/NAD(P)-binding domain"/>
    <property type="match status" value="1"/>
</dbReference>
<dbReference type="AlphaFoldDB" id="U5W475"/>
<dbReference type="eggNOG" id="COG0665">
    <property type="taxonomic scope" value="Bacteria"/>
</dbReference>
<dbReference type="GO" id="GO:0005737">
    <property type="term" value="C:cytoplasm"/>
    <property type="evidence" value="ECO:0007669"/>
    <property type="project" value="TreeGrafter"/>
</dbReference>
<reference evidence="2 3" key="1">
    <citation type="journal article" date="2014" name="J. Biotechnol.">
        <title>Complete genome sequence of the actinobacterium Actinoplanes friuliensis HAG 010964, producer of the lipopeptide antibiotic friulimycin.</title>
        <authorList>
            <person name="Ruckert C."/>
            <person name="Szczepanowski R."/>
            <person name="Albersmeier A."/>
            <person name="Goesmann A."/>
            <person name="Fischer N."/>
            <person name="Steinkamper A."/>
            <person name="Puhler A."/>
            <person name="Biener R."/>
            <person name="Schwartz D."/>
            <person name="Kalinowski J."/>
        </authorList>
    </citation>
    <scope>NUCLEOTIDE SEQUENCE [LARGE SCALE GENOMIC DNA]</scope>
    <source>
        <strain evidence="2 3">DSM 7358</strain>
    </source>
</reference>
<dbReference type="STRING" id="1246995.AFR_27805"/>
<feature type="domain" description="FAD dependent oxidoreductase" evidence="1">
    <location>
        <begin position="2"/>
        <end position="354"/>
    </location>
</feature>
<dbReference type="InterPro" id="IPR006076">
    <property type="entry name" value="FAD-dep_OxRdtase"/>
</dbReference>
<evidence type="ECO:0000259" key="1">
    <source>
        <dbReference type="Pfam" id="PF01266"/>
    </source>
</evidence>
<keyword evidence="3" id="KW-1185">Reference proteome</keyword>
<dbReference type="EMBL" id="CP006272">
    <property type="protein sequence ID" value="AGZ43822.1"/>
    <property type="molecule type" value="Genomic_DNA"/>
</dbReference>
<proteinExistence type="predicted"/>
<dbReference type="InterPro" id="IPR036188">
    <property type="entry name" value="FAD/NAD-bd_sf"/>
</dbReference>
<sequence length="404" mass="43170">MDVAIVGGGYTGLWTAYYLARADPGLRIAVLEAEYAGFGASGRNGGWCSGLFPVPVGKLARRYGREQAVAMHRALAASVDEVGRTGIDCSYAKGGTIALARSAPQLRRAEAEAREAEEYGLDVRLLDAAAASEICGATGVLGATYSPDCASLQPASLVRGLAAAVAASGVAIYENTRALRLSRGSVVTDHGTVRADVVVRALEGYTAGLAGHRRTLAPVYSLMIATEPLPQSTWDRIGLARRETFTDHRHMIVYGQRTADDRLAFGGRGAPYHFGSSVRPAYDQSPRVFSALRRTLTELFGIDPPIAYRWGGPLGIPRDWMPSVGLDNGLAWAGGYVGDGVAATNLAGRTLADLITGNLTDLTTLPWVGHRSRPWEPEPVRWLGINAALRGAGLRDRWELARER</sequence>
<dbReference type="HOGENOM" id="CLU_007884_3_2_11"/>
<evidence type="ECO:0000313" key="2">
    <source>
        <dbReference type="EMBL" id="AGZ43822.1"/>
    </source>
</evidence>
<accession>U5W475</accession>
<dbReference type="KEGG" id="afs:AFR_27805"/>
<dbReference type="PANTHER" id="PTHR13847">
    <property type="entry name" value="SARCOSINE DEHYDROGENASE-RELATED"/>
    <property type="match status" value="1"/>
</dbReference>
<protein>
    <submittedName>
        <fullName evidence="2">Putative FAD-dependent oxidoreductase</fullName>
    </submittedName>
</protein>
<dbReference type="Proteomes" id="UP000017746">
    <property type="component" value="Chromosome"/>
</dbReference>
<evidence type="ECO:0000313" key="3">
    <source>
        <dbReference type="Proteomes" id="UP000017746"/>
    </source>
</evidence>
<organism evidence="2 3">
    <name type="scientific">Actinoplanes friuliensis DSM 7358</name>
    <dbReference type="NCBI Taxonomy" id="1246995"/>
    <lineage>
        <taxon>Bacteria</taxon>
        <taxon>Bacillati</taxon>
        <taxon>Actinomycetota</taxon>
        <taxon>Actinomycetes</taxon>
        <taxon>Micromonosporales</taxon>
        <taxon>Micromonosporaceae</taxon>
        <taxon>Actinoplanes</taxon>
    </lineage>
</organism>
<dbReference type="PANTHER" id="PTHR13847:SF285">
    <property type="entry name" value="FAD DEPENDENT OXIDOREDUCTASE DOMAIN-CONTAINING PROTEIN"/>
    <property type="match status" value="1"/>
</dbReference>
<dbReference type="SUPFAM" id="SSF51905">
    <property type="entry name" value="FAD/NAD(P)-binding domain"/>
    <property type="match status" value="1"/>
</dbReference>
<dbReference type="PATRIC" id="fig|1246995.3.peg.5635"/>
<name>U5W475_9ACTN</name>
<gene>
    <name evidence="2" type="ORF">AFR_27805</name>
</gene>
<dbReference type="Pfam" id="PF01266">
    <property type="entry name" value="DAO"/>
    <property type="match status" value="1"/>
</dbReference>
<dbReference type="Gene3D" id="3.30.9.10">
    <property type="entry name" value="D-Amino Acid Oxidase, subunit A, domain 2"/>
    <property type="match status" value="1"/>
</dbReference>